<dbReference type="EMBL" id="JAGQHR010000977">
    <property type="protein sequence ID" value="MCA9730075.1"/>
    <property type="molecule type" value="Genomic_DNA"/>
</dbReference>
<evidence type="ECO:0000259" key="1">
    <source>
        <dbReference type="SMART" id="SM00834"/>
    </source>
</evidence>
<proteinExistence type="predicted"/>
<dbReference type="AlphaFoldDB" id="A0A956RRK0"/>
<dbReference type="PANTHER" id="PTHR34404:SF2">
    <property type="entry name" value="CONSERVED SERINE RICH PROTEIN"/>
    <property type="match status" value="1"/>
</dbReference>
<dbReference type="PANTHER" id="PTHR34404">
    <property type="entry name" value="REGULATORY PROTEIN, FMDB FAMILY"/>
    <property type="match status" value="1"/>
</dbReference>
<sequence>MPTYDYVCTACGHEFEVFQKMSDPPKKRCPECRSKVERKIGTGAGLIFKGSGFYITDYRSDDYKKKQQSENAGGSG</sequence>
<evidence type="ECO:0000313" key="3">
    <source>
        <dbReference type="Proteomes" id="UP000697710"/>
    </source>
</evidence>
<dbReference type="Pfam" id="PF09723">
    <property type="entry name" value="Zn_ribbon_8"/>
    <property type="match status" value="1"/>
</dbReference>
<dbReference type="InterPro" id="IPR013429">
    <property type="entry name" value="Regulatory_FmdB_Zinc_ribbon"/>
</dbReference>
<organism evidence="2 3">
    <name type="scientific">Eiseniibacteriota bacterium</name>
    <dbReference type="NCBI Taxonomy" id="2212470"/>
    <lineage>
        <taxon>Bacteria</taxon>
        <taxon>Candidatus Eiseniibacteriota</taxon>
    </lineage>
</organism>
<comment type="caution">
    <text evidence="2">The sequence shown here is derived from an EMBL/GenBank/DDBJ whole genome shotgun (WGS) entry which is preliminary data.</text>
</comment>
<dbReference type="SMART" id="SM00834">
    <property type="entry name" value="CxxC_CXXC_SSSS"/>
    <property type="match status" value="1"/>
</dbReference>
<feature type="non-terminal residue" evidence="2">
    <location>
        <position position="76"/>
    </location>
</feature>
<protein>
    <submittedName>
        <fullName evidence="2">Zinc ribbon domain-containing protein</fullName>
    </submittedName>
</protein>
<evidence type="ECO:0000313" key="2">
    <source>
        <dbReference type="EMBL" id="MCA9730075.1"/>
    </source>
</evidence>
<dbReference type="Proteomes" id="UP000697710">
    <property type="component" value="Unassembled WGS sequence"/>
</dbReference>
<dbReference type="NCBIfam" id="TIGR02605">
    <property type="entry name" value="CxxC_CxxC_SSSS"/>
    <property type="match status" value="1"/>
</dbReference>
<accession>A0A956RRK0</accession>
<reference evidence="2" key="2">
    <citation type="journal article" date="2021" name="Microbiome">
        <title>Successional dynamics and alternative stable states in a saline activated sludge microbial community over 9 years.</title>
        <authorList>
            <person name="Wang Y."/>
            <person name="Ye J."/>
            <person name="Ju F."/>
            <person name="Liu L."/>
            <person name="Boyd J.A."/>
            <person name="Deng Y."/>
            <person name="Parks D.H."/>
            <person name="Jiang X."/>
            <person name="Yin X."/>
            <person name="Woodcroft B.J."/>
            <person name="Tyson G.W."/>
            <person name="Hugenholtz P."/>
            <person name="Polz M.F."/>
            <person name="Zhang T."/>
        </authorList>
    </citation>
    <scope>NUCLEOTIDE SEQUENCE</scope>
    <source>
        <strain evidence="2">HKST-UBA01</strain>
    </source>
</reference>
<name>A0A956RRK0_UNCEI</name>
<gene>
    <name evidence="2" type="ORF">KC729_20495</name>
</gene>
<feature type="domain" description="Putative regulatory protein FmdB zinc ribbon" evidence="1">
    <location>
        <begin position="1"/>
        <end position="41"/>
    </location>
</feature>
<dbReference type="Gene3D" id="2.20.28.30">
    <property type="entry name" value="RNA polymerase ii, chain L"/>
    <property type="match status" value="1"/>
</dbReference>
<reference evidence="2" key="1">
    <citation type="submission" date="2020-04" db="EMBL/GenBank/DDBJ databases">
        <authorList>
            <person name="Zhang T."/>
        </authorList>
    </citation>
    <scope>NUCLEOTIDE SEQUENCE</scope>
    <source>
        <strain evidence="2">HKST-UBA01</strain>
    </source>
</reference>